<dbReference type="RefSeq" id="WP_077996551.1">
    <property type="nucleotide sequence ID" value="NZ_CP019655.1"/>
</dbReference>
<gene>
    <name evidence="1" type="ORF">ERICIII_00310</name>
</gene>
<dbReference type="AlphaFoldDB" id="A0A2L1TV59"/>
<dbReference type="EMBL" id="CP019655">
    <property type="protein sequence ID" value="AVF24555.1"/>
    <property type="molecule type" value="Genomic_DNA"/>
</dbReference>
<reference evidence="2" key="1">
    <citation type="submission" date="2017-02" db="EMBL/GenBank/DDBJ databases">
        <title>Delineation of Paenibacillus larvae strains originating from foulbrood outbreaks.</title>
        <authorList>
            <person name="Beims H."/>
            <person name="Bunk B."/>
            <person name="Sproeer C."/>
            <person name="Mohr K.I."/>
            <person name="Pradella S."/>
            <person name="Guenther G."/>
            <person name="Rohde M."/>
            <person name="von der Ohe W."/>
            <person name="Steinert M."/>
        </authorList>
    </citation>
    <scope>NUCLEOTIDE SEQUENCE [LARGE SCALE GENOMIC DNA]</scope>
    <source>
        <strain evidence="2">Eric_III</strain>
    </source>
</reference>
<accession>A0A2L1TV59</accession>
<dbReference type="GeneID" id="64217188"/>
<name>A0A2L1TV59_9BACL</name>
<dbReference type="Proteomes" id="UP000239833">
    <property type="component" value="Chromosome"/>
</dbReference>
<protein>
    <submittedName>
        <fullName evidence="1">Uncharacterized protein</fullName>
    </submittedName>
</protein>
<evidence type="ECO:0000313" key="2">
    <source>
        <dbReference type="Proteomes" id="UP000239833"/>
    </source>
</evidence>
<sequence length="104" mass="11693">MVNEIHQVSQLLMYDGPSATELVQKAVENGNDFKITNNGQITTLTINSVIAYNLKVTDVFTYNEEGQLIKQTLVMNGKEQIVFDKYREASNVLMKLSHKSVLVS</sequence>
<organism evidence="1 2">
    <name type="scientific">Paenibacillus larvae subsp. larvae</name>
    <dbReference type="NCBI Taxonomy" id="147375"/>
    <lineage>
        <taxon>Bacteria</taxon>
        <taxon>Bacillati</taxon>
        <taxon>Bacillota</taxon>
        <taxon>Bacilli</taxon>
        <taxon>Bacillales</taxon>
        <taxon>Paenibacillaceae</taxon>
        <taxon>Paenibacillus</taxon>
    </lineage>
</organism>
<proteinExistence type="predicted"/>
<evidence type="ECO:0000313" key="1">
    <source>
        <dbReference type="EMBL" id="AVF24555.1"/>
    </source>
</evidence>